<feature type="active site" description="Charge relay system" evidence="5 6">
    <location>
        <position position="345"/>
    </location>
</feature>
<dbReference type="EMBL" id="SNWR01000001">
    <property type="protein sequence ID" value="TDO41347.1"/>
    <property type="molecule type" value="Genomic_DNA"/>
</dbReference>
<protein>
    <submittedName>
        <fullName evidence="11">Type VII secretion-associated serine protease mycosin</fullName>
    </submittedName>
</protein>
<evidence type="ECO:0000256" key="7">
    <source>
        <dbReference type="RuleBase" id="RU003355"/>
    </source>
</evidence>
<dbReference type="PANTHER" id="PTHR43806">
    <property type="entry name" value="PEPTIDASE S8"/>
    <property type="match status" value="1"/>
</dbReference>
<keyword evidence="2 6" id="KW-0645">Protease</keyword>
<dbReference type="Proteomes" id="UP000294901">
    <property type="component" value="Unassembled WGS sequence"/>
</dbReference>
<evidence type="ECO:0000256" key="6">
    <source>
        <dbReference type="PROSITE-ProRule" id="PRU01240"/>
    </source>
</evidence>
<feature type="chain" id="PRO_5020963749" evidence="9">
    <location>
        <begin position="33"/>
        <end position="624"/>
    </location>
</feature>
<evidence type="ECO:0000256" key="5">
    <source>
        <dbReference type="PIRSR" id="PIRSR615500-1"/>
    </source>
</evidence>
<evidence type="ECO:0000313" key="11">
    <source>
        <dbReference type="EMBL" id="TDO41347.1"/>
    </source>
</evidence>
<evidence type="ECO:0000313" key="12">
    <source>
        <dbReference type="Proteomes" id="UP000294901"/>
    </source>
</evidence>
<organism evidence="11 12">
    <name type="scientific">Paractinoplanes brasiliensis</name>
    <dbReference type="NCBI Taxonomy" id="52695"/>
    <lineage>
        <taxon>Bacteria</taxon>
        <taxon>Bacillati</taxon>
        <taxon>Actinomycetota</taxon>
        <taxon>Actinomycetes</taxon>
        <taxon>Micromonosporales</taxon>
        <taxon>Micromonosporaceae</taxon>
        <taxon>Paractinoplanes</taxon>
    </lineage>
</organism>
<keyword evidence="4 6" id="KW-0720">Serine protease</keyword>
<dbReference type="PROSITE" id="PS00138">
    <property type="entry name" value="SUBTILASE_SER"/>
    <property type="match status" value="1"/>
</dbReference>
<comment type="caution">
    <text evidence="11">The sequence shown here is derived from an EMBL/GenBank/DDBJ whole genome shotgun (WGS) entry which is preliminary data.</text>
</comment>
<feature type="active site" description="Charge relay system" evidence="5 6">
    <location>
        <position position="185"/>
    </location>
</feature>
<dbReference type="InterPro" id="IPR022398">
    <property type="entry name" value="Peptidase_S8_His-AS"/>
</dbReference>
<keyword evidence="3 6" id="KW-0378">Hydrolase</keyword>
<dbReference type="GO" id="GO:0006508">
    <property type="term" value="P:proteolysis"/>
    <property type="evidence" value="ECO:0007669"/>
    <property type="project" value="UniProtKB-KW"/>
</dbReference>
<proteinExistence type="inferred from homology"/>
<name>A0A4R6JY82_9ACTN</name>
<dbReference type="PRINTS" id="PR00723">
    <property type="entry name" value="SUBTILISIN"/>
</dbReference>
<dbReference type="AlphaFoldDB" id="A0A4R6JY82"/>
<reference evidence="11 12" key="1">
    <citation type="submission" date="2019-03" db="EMBL/GenBank/DDBJ databases">
        <title>Sequencing the genomes of 1000 actinobacteria strains.</title>
        <authorList>
            <person name="Klenk H.-P."/>
        </authorList>
    </citation>
    <scope>NUCLEOTIDE SEQUENCE [LARGE SCALE GENOMIC DNA]</scope>
    <source>
        <strain evidence="11 12">DSM 43805</strain>
    </source>
</reference>
<dbReference type="RefSeq" id="WP_133875380.1">
    <property type="nucleotide sequence ID" value="NZ_BOMD01000029.1"/>
</dbReference>
<dbReference type="InterPro" id="IPR050131">
    <property type="entry name" value="Peptidase_S8_subtilisin-like"/>
</dbReference>
<evidence type="ECO:0000259" key="10">
    <source>
        <dbReference type="Pfam" id="PF00082"/>
    </source>
</evidence>
<comment type="similarity">
    <text evidence="1 6 7">Belongs to the peptidase S8 family.</text>
</comment>
<keyword evidence="12" id="KW-1185">Reference proteome</keyword>
<dbReference type="InterPro" id="IPR000209">
    <property type="entry name" value="Peptidase_S8/S53_dom"/>
</dbReference>
<dbReference type="Gene3D" id="3.40.50.200">
    <property type="entry name" value="Peptidase S8/S53 domain"/>
    <property type="match status" value="1"/>
</dbReference>
<evidence type="ECO:0000256" key="3">
    <source>
        <dbReference type="ARBA" id="ARBA00022801"/>
    </source>
</evidence>
<dbReference type="PROSITE" id="PS00137">
    <property type="entry name" value="SUBTILASE_HIS"/>
    <property type="match status" value="1"/>
</dbReference>
<evidence type="ECO:0000256" key="2">
    <source>
        <dbReference type="ARBA" id="ARBA00022670"/>
    </source>
</evidence>
<dbReference type="PANTHER" id="PTHR43806:SF11">
    <property type="entry name" value="CEREVISIN-RELATED"/>
    <property type="match status" value="1"/>
</dbReference>
<sequence>MKNYLRRYAAGAVAIGAIAGGAAIALPANVTASTEWHPATYGLTETPEQLLPTTVSTEQPVRVVTTTLDEAGKPVIKVDTTTSRTAAAKAVKQGQSTKNAVGVEVDAVVTATGVPSGSDTYRPQQWDFTKIRVADAWPQSTGAGVVVAVIDSGVDAAHPDLAGNVLSGYDAIANQAGVSTDPNGHGTHVAGTIAAVTGNGAGVSAIAPDTKILPIKVLGASGSGYMSDTAEGIIWAADNGAGVINMSLGGSSKLSAVSNAIMYARSKGVVVVASSGNDRAQGSPTNYPAADEGVIGVAATDSADRIATYSTAGSYVDVAAPGTAILSTYPTALAANPYQILSGTSMAAPHVAAVAALIKAYRPALSPDQVQAALQSSAVDLGVTGRDNDFGFGRIDAVAALAAAAGSTAAPSPTATRTTSATPAPTPSKTTAAPTPSKTTTKPVVKVRPAVKVTASPTSVVYGTTVTVTYTVTAAGAPWAGKPVQLGTTTPGKAAFTYTDATTDAAGKVVLTQPAIGRFQAKLVVPATETSTATASAVTTYAVRASATVSSPAEQTLQIELAGAVGQKVQVQRFERKRWIVIGAVVASSPEITVSGLVSGVSHRILVPNTPTVAGLTSAPVKIS</sequence>
<evidence type="ECO:0000256" key="4">
    <source>
        <dbReference type="ARBA" id="ARBA00022825"/>
    </source>
</evidence>
<feature type="signal peptide" evidence="9">
    <location>
        <begin position="1"/>
        <end position="32"/>
    </location>
</feature>
<keyword evidence="9" id="KW-0732">Signal</keyword>
<feature type="region of interest" description="Disordered" evidence="8">
    <location>
        <begin position="409"/>
        <end position="443"/>
    </location>
</feature>
<evidence type="ECO:0000256" key="9">
    <source>
        <dbReference type="SAM" id="SignalP"/>
    </source>
</evidence>
<dbReference type="InterPro" id="IPR015500">
    <property type="entry name" value="Peptidase_S8_subtilisin-rel"/>
</dbReference>
<dbReference type="SUPFAM" id="SSF52743">
    <property type="entry name" value="Subtilisin-like"/>
    <property type="match status" value="1"/>
</dbReference>
<dbReference type="OrthoDB" id="5240330at2"/>
<feature type="active site" description="Charge relay system" evidence="5 6">
    <location>
        <position position="151"/>
    </location>
</feature>
<gene>
    <name evidence="11" type="ORF">C8E87_5079</name>
</gene>
<evidence type="ECO:0000256" key="8">
    <source>
        <dbReference type="SAM" id="MobiDB-lite"/>
    </source>
</evidence>
<dbReference type="PROSITE" id="PS00136">
    <property type="entry name" value="SUBTILASE_ASP"/>
    <property type="match status" value="1"/>
</dbReference>
<feature type="domain" description="Peptidase S8/S53" evidence="10">
    <location>
        <begin position="142"/>
        <end position="393"/>
    </location>
</feature>
<dbReference type="Pfam" id="PF00082">
    <property type="entry name" value="Peptidase_S8"/>
    <property type="match status" value="1"/>
</dbReference>
<dbReference type="InterPro" id="IPR023828">
    <property type="entry name" value="Peptidase_S8_Ser-AS"/>
</dbReference>
<accession>A0A4R6JY82</accession>
<evidence type="ECO:0000256" key="1">
    <source>
        <dbReference type="ARBA" id="ARBA00011073"/>
    </source>
</evidence>
<dbReference type="InterPro" id="IPR023827">
    <property type="entry name" value="Peptidase_S8_Asp-AS"/>
</dbReference>
<dbReference type="PROSITE" id="PS51892">
    <property type="entry name" value="SUBTILASE"/>
    <property type="match status" value="1"/>
</dbReference>
<dbReference type="GO" id="GO:0004252">
    <property type="term" value="F:serine-type endopeptidase activity"/>
    <property type="evidence" value="ECO:0007669"/>
    <property type="project" value="UniProtKB-UniRule"/>
</dbReference>
<dbReference type="InterPro" id="IPR036852">
    <property type="entry name" value="Peptidase_S8/S53_dom_sf"/>
</dbReference>